<dbReference type="GO" id="GO:0003677">
    <property type="term" value="F:DNA binding"/>
    <property type="evidence" value="ECO:0007669"/>
    <property type="project" value="InterPro"/>
</dbReference>
<name>A0AAW0UNP5_SCYPA</name>
<dbReference type="EMBL" id="JARAKH010000010">
    <property type="protein sequence ID" value="KAK8400596.1"/>
    <property type="molecule type" value="Genomic_DNA"/>
</dbReference>
<evidence type="ECO:0008006" key="5">
    <source>
        <dbReference type="Google" id="ProtNLM"/>
    </source>
</evidence>
<dbReference type="GO" id="GO:0000786">
    <property type="term" value="C:nucleosome"/>
    <property type="evidence" value="ECO:0007669"/>
    <property type="project" value="InterPro"/>
</dbReference>
<dbReference type="GO" id="GO:0030527">
    <property type="term" value="F:structural constituent of chromatin"/>
    <property type="evidence" value="ECO:0007669"/>
    <property type="project" value="InterPro"/>
</dbReference>
<evidence type="ECO:0000256" key="2">
    <source>
        <dbReference type="SAM" id="MobiDB-lite"/>
    </source>
</evidence>
<dbReference type="GO" id="GO:0046982">
    <property type="term" value="F:protein heterodimerization activity"/>
    <property type="evidence" value="ECO:0007669"/>
    <property type="project" value="InterPro"/>
</dbReference>
<comment type="similarity">
    <text evidence="1">Belongs to the histone H3 family.</text>
</comment>
<dbReference type="InterPro" id="IPR009072">
    <property type="entry name" value="Histone-fold"/>
</dbReference>
<keyword evidence="4" id="KW-1185">Reference proteome</keyword>
<dbReference type="SUPFAM" id="SSF47113">
    <property type="entry name" value="Histone-fold"/>
    <property type="match status" value="1"/>
</dbReference>
<evidence type="ECO:0000256" key="1">
    <source>
        <dbReference type="ARBA" id="ARBA00010343"/>
    </source>
</evidence>
<sequence>MITRSRALMVTSTPKRGTRLPEESLPLPSPLQPPSTAVEITKRRARIVTSTPKRDARLPEESLPLPSTAVEITKKQKRMVNSTNKRGIKPPEELPRLPTMPSKHCRSSFYRKKKDSKSASKGGSTPARKLRCRPGTVALREIRHYQCTWNTLIPKLPFSWLV</sequence>
<feature type="region of interest" description="Disordered" evidence="2">
    <location>
        <begin position="1"/>
        <end position="130"/>
    </location>
</feature>
<dbReference type="Proteomes" id="UP001487740">
    <property type="component" value="Unassembled WGS sequence"/>
</dbReference>
<dbReference type="InterPro" id="IPR000164">
    <property type="entry name" value="Histone_H3/CENP-A"/>
</dbReference>
<dbReference type="PANTHER" id="PTHR45810:SF1">
    <property type="entry name" value="HISTONE H3-LIKE CENTROMERIC PROTEIN A"/>
    <property type="match status" value="1"/>
</dbReference>
<comment type="caution">
    <text evidence="3">The sequence shown here is derived from an EMBL/GenBank/DDBJ whole genome shotgun (WGS) entry which is preliminary data.</text>
</comment>
<gene>
    <name evidence="3" type="ORF">O3P69_003339</name>
</gene>
<proteinExistence type="inferred from homology"/>
<organism evidence="3 4">
    <name type="scientific">Scylla paramamosain</name>
    <name type="common">Mud crab</name>
    <dbReference type="NCBI Taxonomy" id="85552"/>
    <lineage>
        <taxon>Eukaryota</taxon>
        <taxon>Metazoa</taxon>
        <taxon>Ecdysozoa</taxon>
        <taxon>Arthropoda</taxon>
        <taxon>Crustacea</taxon>
        <taxon>Multicrustacea</taxon>
        <taxon>Malacostraca</taxon>
        <taxon>Eumalacostraca</taxon>
        <taxon>Eucarida</taxon>
        <taxon>Decapoda</taxon>
        <taxon>Pleocyemata</taxon>
        <taxon>Brachyura</taxon>
        <taxon>Eubrachyura</taxon>
        <taxon>Portunoidea</taxon>
        <taxon>Portunidae</taxon>
        <taxon>Portuninae</taxon>
        <taxon>Scylla</taxon>
    </lineage>
</organism>
<evidence type="ECO:0000313" key="3">
    <source>
        <dbReference type="EMBL" id="KAK8400596.1"/>
    </source>
</evidence>
<feature type="compositionally biased region" description="Basic residues" evidence="2">
    <location>
        <begin position="103"/>
        <end position="115"/>
    </location>
</feature>
<reference evidence="3 4" key="1">
    <citation type="submission" date="2023-03" db="EMBL/GenBank/DDBJ databases">
        <title>High-quality genome of Scylla paramamosain provides insights in environmental adaptation.</title>
        <authorList>
            <person name="Zhang L."/>
        </authorList>
    </citation>
    <scope>NUCLEOTIDE SEQUENCE [LARGE SCALE GENOMIC DNA]</scope>
    <source>
        <strain evidence="3">LZ_2023a</strain>
        <tissue evidence="3">Muscle</tissue>
    </source>
</reference>
<dbReference type="Gene3D" id="1.10.20.10">
    <property type="entry name" value="Histone, subunit A"/>
    <property type="match status" value="1"/>
</dbReference>
<dbReference type="EMBL" id="JARAKH010000010">
    <property type="protein sequence ID" value="KAK8400597.1"/>
    <property type="molecule type" value="Genomic_DNA"/>
</dbReference>
<dbReference type="PANTHER" id="PTHR45810">
    <property type="entry name" value="HISTONE H3.2"/>
    <property type="match status" value="1"/>
</dbReference>
<evidence type="ECO:0000313" key="4">
    <source>
        <dbReference type="Proteomes" id="UP001487740"/>
    </source>
</evidence>
<dbReference type="AlphaFoldDB" id="A0AAW0UNP5"/>
<protein>
    <recommendedName>
        <fullName evidence="5">Histone H2A/H2B/H3 domain-containing protein</fullName>
    </recommendedName>
</protein>
<accession>A0AAW0UNP5</accession>